<feature type="transmembrane region" description="Helical" evidence="10">
    <location>
        <begin position="199"/>
        <end position="218"/>
    </location>
</feature>
<dbReference type="RefSeq" id="WP_036538562.1">
    <property type="nucleotide sequence ID" value="NZ_BMLF01000001.1"/>
</dbReference>
<dbReference type="FunFam" id="2.70.150.10:FF:000002">
    <property type="entry name" value="Copper-transporting ATPase 1, putative"/>
    <property type="match status" value="1"/>
</dbReference>
<evidence type="ECO:0000256" key="3">
    <source>
        <dbReference type="ARBA" id="ARBA00022692"/>
    </source>
</evidence>
<dbReference type="InterPro" id="IPR036412">
    <property type="entry name" value="HAD-like_sf"/>
</dbReference>
<dbReference type="Pfam" id="PF00403">
    <property type="entry name" value="HMA"/>
    <property type="match status" value="2"/>
</dbReference>
<feature type="transmembrane region" description="Helical" evidence="10">
    <location>
        <begin position="230"/>
        <end position="253"/>
    </location>
</feature>
<reference evidence="12" key="1">
    <citation type="journal article" date="2014" name="Int. J. Syst. Evol. Microbiol.">
        <title>Complete genome sequence of Corynebacterium casei LMG S-19264T (=DSM 44701T), isolated from a smear-ripened cheese.</title>
        <authorList>
            <consortium name="US DOE Joint Genome Institute (JGI-PGF)"/>
            <person name="Walter F."/>
            <person name="Albersmeier A."/>
            <person name="Kalinowski J."/>
            <person name="Ruckert C."/>
        </authorList>
    </citation>
    <scope>NUCLEOTIDE SEQUENCE</scope>
    <source>
        <strain evidence="12">CGMCC 1.6293</strain>
    </source>
</reference>
<dbReference type="Gene3D" id="3.30.70.100">
    <property type="match status" value="2"/>
</dbReference>
<dbReference type="AlphaFoldDB" id="A0A917STH2"/>
<dbReference type="SUPFAM" id="SSF55008">
    <property type="entry name" value="HMA, heavy metal-associated domain"/>
    <property type="match status" value="2"/>
</dbReference>
<dbReference type="InterPro" id="IPR023299">
    <property type="entry name" value="ATPase_P-typ_cyto_dom_N"/>
</dbReference>
<dbReference type="PANTHER" id="PTHR43520">
    <property type="entry name" value="ATP7, ISOFORM B"/>
    <property type="match status" value="1"/>
</dbReference>
<dbReference type="GO" id="GO:0016887">
    <property type="term" value="F:ATP hydrolysis activity"/>
    <property type="evidence" value="ECO:0007669"/>
    <property type="project" value="InterPro"/>
</dbReference>
<dbReference type="CDD" id="cd00371">
    <property type="entry name" value="HMA"/>
    <property type="match status" value="2"/>
</dbReference>
<comment type="caution">
    <text evidence="12">The sequence shown here is derived from an EMBL/GenBank/DDBJ whole genome shotgun (WGS) entry which is preliminary data.</text>
</comment>
<gene>
    <name evidence="12" type="ORF">GCM10011534_17760</name>
</gene>
<proteinExistence type="inferred from homology"/>
<dbReference type="GO" id="GO:0055070">
    <property type="term" value="P:copper ion homeostasis"/>
    <property type="evidence" value="ECO:0007669"/>
    <property type="project" value="TreeGrafter"/>
</dbReference>
<dbReference type="InterPro" id="IPR023298">
    <property type="entry name" value="ATPase_P-typ_TM_dom_sf"/>
</dbReference>
<dbReference type="EMBL" id="BMLF01000001">
    <property type="protein sequence ID" value="GGL96203.1"/>
    <property type="molecule type" value="Genomic_DNA"/>
</dbReference>
<keyword evidence="4 10" id="KW-0479">Metal-binding</keyword>
<dbReference type="GO" id="GO:0005507">
    <property type="term" value="F:copper ion binding"/>
    <property type="evidence" value="ECO:0007669"/>
    <property type="project" value="TreeGrafter"/>
</dbReference>
<dbReference type="PANTHER" id="PTHR43520:SF8">
    <property type="entry name" value="P-TYPE CU(+) TRANSPORTER"/>
    <property type="match status" value="1"/>
</dbReference>
<dbReference type="SUPFAM" id="SSF56784">
    <property type="entry name" value="HAD-like"/>
    <property type="match status" value="1"/>
</dbReference>
<feature type="domain" description="HMA" evidence="11">
    <location>
        <begin position="2"/>
        <end position="67"/>
    </location>
</feature>
<dbReference type="Pfam" id="PF00702">
    <property type="entry name" value="Hydrolase"/>
    <property type="match status" value="1"/>
</dbReference>
<evidence type="ECO:0000256" key="6">
    <source>
        <dbReference type="ARBA" id="ARBA00022840"/>
    </source>
</evidence>
<dbReference type="InterPro" id="IPR023214">
    <property type="entry name" value="HAD_sf"/>
</dbReference>
<dbReference type="InterPro" id="IPR018303">
    <property type="entry name" value="ATPase_P-typ_P_site"/>
</dbReference>
<dbReference type="InterPro" id="IPR001757">
    <property type="entry name" value="P_typ_ATPase"/>
</dbReference>
<dbReference type="SFLD" id="SFLDF00027">
    <property type="entry name" value="p-type_atpase"/>
    <property type="match status" value="1"/>
</dbReference>
<feature type="domain" description="HMA" evidence="11">
    <location>
        <begin position="69"/>
        <end position="135"/>
    </location>
</feature>
<dbReference type="InterPro" id="IPR044492">
    <property type="entry name" value="P_typ_ATPase_HD_dom"/>
</dbReference>
<dbReference type="CDD" id="cd02094">
    <property type="entry name" value="P-type_ATPase_Cu-like"/>
    <property type="match status" value="1"/>
</dbReference>
<dbReference type="Gene3D" id="3.40.1110.10">
    <property type="entry name" value="Calcium-transporting ATPase, cytoplasmic domain N"/>
    <property type="match status" value="1"/>
</dbReference>
<dbReference type="SFLD" id="SFLDS00003">
    <property type="entry name" value="Haloacid_Dehalogenase"/>
    <property type="match status" value="1"/>
</dbReference>
<evidence type="ECO:0000256" key="2">
    <source>
        <dbReference type="ARBA" id="ARBA00006024"/>
    </source>
</evidence>
<keyword evidence="13" id="KW-1185">Reference proteome</keyword>
<dbReference type="NCBIfam" id="TIGR01511">
    <property type="entry name" value="ATPase-IB1_Cu"/>
    <property type="match status" value="1"/>
</dbReference>
<dbReference type="NCBIfam" id="TIGR01494">
    <property type="entry name" value="ATPase_P-type"/>
    <property type="match status" value="1"/>
</dbReference>
<dbReference type="InterPro" id="IPR036163">
    <property type="entry name" value="HMA_dom_sf"/>
</dbReference>
<dbReference type="PRINTS" id="PR00119">
    <property type="entry name" value="CATATPASE"/>
</dbReference>
<feature type="transmembrane region" description="Helical" evidence="10">
    <location>
        <begin position="783"/>
        <end position="802"/>
    </location>
</feature>
<dbReference type="PROSITE" id="PS00154">
    <property type="entry name" value="ATPASE_E1_E2"/>
    <property type="match status" value="1"/>
</dbReference>
<evidence type="ECO:0000256" key="4">
    <source>
        <dbReference type="ARBA" id="ARBA00022723"/>
    </source>
</evidence>
<organism evidence="12 13">
    <name type="scientific">Pseudooceanicola nanhaiensis</name>
    <dbReference type="NCBI Taxonomy" id="375761"/>
    <lineage>
        <taxon>Bacteria</taxon>
        <taxon>Pseudomonadati</taxon>
        <taxon>Pseudomonadota</taxon>
        <taxon>Alphaproteobacteria</taxon>
        <taxon>Rhodobacterales</taxon>
        <taxon>Paracoccaceae</taxon>
        <taxon>Pseudooceanicola</taxon>
    </lineage>
</organism>
<keyword evidence="8 10" id="KW-1133">Transmembrane helix</keyword>
<dbReference type="GO" id="GO:0012505">
    <property type="term" value="C:endomembrane system"/>
    <property type="evidence" value="ECO:0007669"/>
    <property type="project" value="UniProtKB-SubCell"/>
</dbReference>
<evidence type="ECO:0000313" key="13">
    <source>
        <dbReference type="Proteomes" id="UP000649829"/>
    </source>
</evidence>
<keyword evidence="5 10" id="KW-0547">Nucleotide-binding</keyword>
<feature type="transmembrane region" description="Helical" evidence="10">
    <location>
        <begin position="755"/>
        <end position="777"/>
    </location>
</feature>
<evidence type="ECO:0000256" key="1">
    <source>
        <dbReference type="ARBA" id="ARBA00004127"/>
    </source>
</evidence>
<evidence type="ECO:0000256" key="7">
    <source>
        <dbReference type="ARBA" id="ARBA00022967"/>
    </source>
</evidence>
<evidence type="ECO:0000256" key="8">
    <source>
        <dbReference type="ARBA" id="ARBA00022989"/>
    </source>
</evidence>
<dbReference type="GO" id="GO:0005524">
    <property type="term" value="F:ATP binding"/>
    <property type="evidence" value="ECO:0007669"/>
    <property type="project" value="UniProtKB-UniRule"/>
</dbReference>
<dbReference type="SFLD" id="SFLDG00002">
    <property type="entry name" value="C1.7:_P-type_atpase_like"/>
    <property type="match status" value="1"/>
</dbReference>
<keyword evidence="6 10" id="KW-0067">ATP-binding</keyword>
<dbReference type="InterPro" id="IPR006121">
    <property type="entry name" value="HMA_dom"/>
</dbReference>
<evidence type="ECO:0000256" key="9">
    <source>
        <dbReference type="ARBA" id="ARBA00023136"/>
    </source>
</evidence>
<dbReference type="NCBIfam" id="TIGR01525">
    <property type="entry name" value="ATPase-IB_hvy"/>
    <property type="match status" value="1"/>
</dbReference>
<reference evidence="12" key="2">
    <citation type="submission" date="2020-09" db="EMBL/GenBank/DDBJ databases">
        <authorList>
            <person name="Sun Q."/>
            <person name="Zhou Y."/>
        </authorList>
    </citation>
    <scope>NUCLEOTIDE SEQUENCE</scope>
    <source>
        <strain evidence="12">CGMCC 1.6293</strain>
    </source>
</reference>
<keyword evidence="9 10" id="KW-0472">Membrane</keyword>
<keyword evidence="3 10" id="KW-0812">Transmembrane</keyword>
<evidence type="ECO:0000256" key="5">
    <source>
        <dbReference type="ARBA" id="ARBA00022741"/>
    </source>
</evidence>
<keyword evidence="7" id="KW-1278">Translocase</keyword>
<comment type="similarity">
    <text evidence="2 10">Belongs to the cation transport ATPase (P-type) (TC 3.A.3) family. Type IB subfamily.</text>
</comment>
<feature type="transmembrane region" description="Helical" evidence="10">
    <location>
        <begin position="157"/>
        <end position="179"/>
    </location>
</feature>
<dbReference type="Gene3D" id="3.40.50.1000">
    <property type="entry name" value="HAD superfamily/HAD-like"/>
    <property type="match status" value="1"/>
</dbReference>
<evidence type="ECO:0000259" key="11">
    <source>
        <dbReference type="PROSITE" id="PS50846"/>
    </source>
</evidence>
<dbReference type="InterPro" id="IPR059000">
    <property type="entry name" value="ATPase_P-type_domA"/>
</dbReference>
<dbReference type="PROSITE" id="PS50846">
    <property type="entry name" value="HMA_2"/>
    <property type="match status" value="2"/>
</dbReference>
<sequence>MQDLDIHIDNMTCAGCAGRAERALAAVPGVTGARVNLAAETARVSFADPASPAGLAEALDRAGYPARRAEARFGIEGMSCAGCAGRVSRAMEALPGVVSAEVNVATETATVRYLEGAVLPADIAAASTAAGYPAAPKDEMAPIEDRKATEAQALKRATLIAALLALPVFLGEMGGHLYAPLHHWIEQTVGMQSWRVIQFLLTSAVLFGPGLRFLRIGLPALLRRAPEMNSLVAIGTLAAWGYSTVVTFAPGLLPETARAVYFESAAVIVVLILLGRWLEARAKGRAGAAIRKLIGLRPRTARVERDGTVSEIAVDAVAVGDVVILRPGETVPVDGVVLSGASHIDESMLTGEPIPVAKSEGAPVTGGTVNGTGALRLRAEKVGRDTALARIVAMVEDAQATRLPIQSLVDQVTRWFVPAVLVAATLTFLGWLVFGPSLPAALTAAVAVLIIACPCAMGLATPTSIVVGSGRAAALGVLFRRGDALQTLQGVKVVAFDKTGTLTEGRPVVTDVTTAGGIGVTEVLRLAAAAEAGSEHPLARAVAEEAARRGVTDLPEATEITADPGFGLSALVGEREVLIGASRMMRREGIDTSALSLAAENLAGRGGTPVYVALDGEIAALIGVADEVKPSAAAAVSALRARGIRVALLTGDTAASGRAVGAALGVDEVRAELLPGDKPEAVDALRLTHGPVAFVGDGINDAPALARAEVGIAIGTGTDVAIESADVVLMSGDPLGVVTAQEVSARVMANIRQNLVWAFGYNVLLIPVAAGLLYPAFGWMLSPMLAAGAMALSSLFVLGNALRLRLIPAPISMSGTRPEPVVTNAEVMP</sequence>
<feature type="transmembrane region" description="Helical" evidence="10">
    <location>
        <begin position="415"/>
        <end position="434"/>
    </location>
</feature>
<accession>A0A917STH2</accession>
<feature type="transmembrane region" description="Helical" evidence="10">
    <location>
        <begin position="440"/>
        <end position="461"/>
    </location>
</feature>
<dbReference type="SUPFAM" id="SSF81665">
    <property type="entry name" value="Calcium ATPase, transmembrane domain M"/>
    <property type="match status" value="1"/>
</dbReference>
<evidence type="ECO:0000256" key="10">
    <source>
        <dbReference type="RuleBase" id="RU362081"/>
    </source>
</evidence>
<feature type="transmembrane region" description="Helical" evidence="10">
    <location>
        <begin position="259"/>
        <end position="278"/>
    </location>
</feature>
<keyword evidence="10" id="KW-1003">Cell membrane</keyword>
<dbReference type="InterPro" id="IPR008250">
    <property type="entry name" value="ATPase_P-typ_transduc_dom_A_sf"/>
</dbReference>
<dbReference type="Pfam" id="PF00122">
    <property type="entry name" value="E1-E2_ATPase"/>
    <property type="match status" value="1"/>
</dbReference>
<dbReference type="Gene3D" id="2.70.150.10">
    <property type="entry name" value="Calcium-transporting ATPase, cytoplasmic transduction domain A"/>
    <property type="match status" value="1"/>
</dbReference>
<dbReference type="Proteomes" id="UP000649829">
    <property type="component" value="Unassembled WGS sequence"/>
</dbReference>
<dbReference type="InterPro" id="IPR027256">
    <property type="entry name" value="P-typ_ATPase_IB"/>
</dbReference>
<dbReference type="GO" id="GO:0005886">
    <property type="term" value="C:plasma membrane"/>
    <property type="evidence" value="ECO:0007669"/>
    <property type="project" value="UniProtKB-SubCell"/>
</dbReference>
<name>A0A917STH2_9RHOB</name>
<dbReference type="GO" id="GO:0043682">
    <property type="term" value="F:P-type divalent copper transporter activity"/>
    <property type="evidence" value="ECO:0007669"/>
    <property type="project" value="TreeGrafter"/>
</dbReference>
<protein>
    <submittedName>
        <fullName evidence="12">Copper-translocating P-type ATPase</fullName>
    </submittedName>
</protein>
<dbReference type="SUPFAM" id="SSF81653">
    <property type="entry name" value="Calcium ATPase, transduction domain A"/>
    <property type="match status" value="1"/>
</dbReference>
<comment type="subcellular location">
    <subcellularLocation>
        <location evidence="10">Cell membrane</location>
    </subcellularLocation>
    <subcellularLocation>
        <location evidence="1">Endomembrane system</location>
        <topology evidence="1">Multi-pass membrane protein</topology>
    </subcellularLocation>
</comment>
<evidence type="ECO:0000313" key="12">
    <source>
        <dbReference type="EMBL" id="GGL96203.1"/>
    </source>
</evidence>